<proteinExistence type="predicted"/>
<dbReference type="Proteomes" id="UP000242188">
    <property type="component" value="Unassembled WGS sequence"/>
</dbReference>
<dbReference type="PANTHER" id="PTHR33480">
    <property type="entry name" value="SET DOMAIN-CONTAINING PROTEIN-RELATED"/>
    <property type="match status" value="1"/>
</dbReference>
<evidence type="ECO:0000313" key="2">
    <source>
        <dbReference type="Proteomes" id="UP000242188"/>
    </source>
</evidence>
<dbReference type="PANTHER" id="PTHR33480:SF1">
    <property type="entry name" value="TYR RECOMBINASE DOMAIN-CONTAINING PROTEIN"/>
    <property type="match status" value="1"/>
</dbReference>
<reference evidence="1 2" key="1">
    <citation type="journal article" date="2017" name="Nat. Ecol. Evol.">
        <title>Scallop genome provides insights into evolution of bilaterian karyotype and development.</title>
        <authorList>
            <person name="Wang S."/>
            <person name="Zhang J."/>
            <person name="Jiao W."/>
            <person name="Li J."/>
            <person name="Xun X."/>
            <person name="Sun Y."/>
            <person name="Guo X."/>
            <person name="Huan P."/>
            <person name="Dong B."/>
            <person name="Zhang L."/>
            <person name="Hu X."/>
            <person name="Sun X."/>
            <person name="Wang J."/>
            <person name="Zhao C."/>
            <person name="Wang Y."/>
            <person name="Wang D."/>
            <person name="Huang X."/>
            <person name="Wang R."/>
            <person name="Lv J."/>
            <person name="Li Y."/>
            <person name="Zhang Z."/>
            <person name="Liu B."/>
            <person name="Lu W."/>
            <person name="Hui Y."/>
            <person name="Liang J."/>
            <person name="Zhou Z."/>
            <person name="Hou R."/>
            <person name="Li X."/>
            <person name="Liu Y."/>
            <person name="Li H."/>
            <person name="Ning X."/>
            <person name="Lin Y."/>
            <person name="Zhao L."/>
            <person name="Xing Q."/>
            <person name="Dou J."/>
            <person name="Li Y."/>
            <person name="Mao J."/>
            <person name="Guo H."/>
            <person name="Dou H."/>
            <person name="Li T."/>
            <person name="Mu C."/>
            <person name="Jiang W."/>
            <person name="Fu Q."/>
            <person name="Fu X."/>
            <person name="Miao Y."/>
            <person name="Liu J."/>
            <person name="Yu Q."/>
            <person name="Li R."/>
            <person name="Liao H."/>
            <person name="Li X."/>
            <person name="Kong Y."/>
            <person name="Jiang Z."/>
            <person name="Chourrout D."/>
            <person name="Li R."/>
            <person name="Bao Z."/>
        </authorList>
    </citation>
    <scope>NUCLEOTIDE SEQUENCE [LARGE SCALE GENOMIC DNA]</scope>
    <source>
        <strain evidence="1 2">PY_sf001</strain>
    </source>
</reference>
<dbReference type="AlphaFoldDB" id="A0A210Q6M0"/>
<name>A0A210Q6M0_MIZYE</name>
<protein>
    <submittedName>
        <fullName evidence="1">Uncharacterized protein</fullName>
    </submittedName>
</protein>
<dbReference type="EMBL" id="NEDP02004788">
    <property type="protein sequence ID" value="OWF44388.1"/>
    <property type="molecule type" value="Genomic_DNA"/>
</dbReference>
<evidence type="ECO:0000313" key="1">
    <source>
        <dbReference type="EMBL" id="OWF44388.1"/>
    </source>
</evidence>
<organism evidence="1 2">
    <name type="scientific">Mizuhopecten yessoensis</name>
    <name type="common">Japanese scallop</name>
    <name type="synonym">Patinopecten yessoensis</name>
    <dbReference type="NCBI Taxonomy" id="6573"/>
    <lineage>
        <taxon>Eukaryota</taxon>
        <taxon>Metazoa</taxon>
        <taxon>Spiralia</taxon>
        <taxon>Lophotrochozoa</taxon>
        <taxon>Mollusca</taxon>
        <taxon>Bivalvia</taxon>
        <taxon>Autobranchia</taxon>
        <taxon>Pteriomorphia</taxon>
        <taxon>Pectinida</taxon>
        <taxon>Pectinoidea</taxon>
        <taxon>Pectinidae</taxon>
        <taxon>Mizuhopecten</taxon>
    </lineage>
</organism>
<gene>
    <name evidence="1" type="ORF">KP79_PYT22808</name>
</gene>
<sequence>MIRCFREYSGTMNRSIHMRLRLPKFLCWQKNRKKGIVGSISRQRELPPQLSGASIKYGVIIPKYRARKKQENEHLRYVPCELCLGTYLSTDLKKHQKAYTVFNGKMLLQTTGSDKNLYDNILVKMRDDSIKHAAQTDQLILSLGTRLYDKKWATCPSAPVYYTKV</sequence>
<comment type="caution">
    <text evidence="1">The sequence shown here is derived from an EMBL/GenBank/DDBJ whole genome shotgun (WGS) entry which is preliminary data.</text>
</comment>
<accession>A0A210Q6M0</accession>
<keyword evidence="2" id="KW-1185">Reference proteome</keyword>